<dbReference type="EMBL" id="LT670818">
    <property type="protein sequence ID" value="SHH21718.1"/>
    <property type="molecule type" value="Genomic_DNA"/>
</dbReference>
<evidence type="ECO:0000313" key="3">
    <source>
        <dbReference type="Proteomes" id="UP000190675"/>
    </source>
</evidence>
<protein>
    <submittedName>
        <fullName evidence="2">Uncharacterized protein</fullName>
    </submittedName>
</protein>
<evidence type="ECO:0000313" key="2">
    <source>
        <dbReference type="EMBL" id="SHH21718.1"/>
    </source>
</evidence>
<accession>A0A1M5R667</accession>
<feature type="chain" id="PRO_5012002493" evidence="1">
    <location>
        <begin position="36"/>
        <end position="134"/>
    </location>
</feature>
<keyword evidence="1" id="KW-0732">Signal</keyword>
<proteinExistence type="predicted"/>
<sequence>MPRVKQASKRKRVTKTVPVLGAAGLTFSLVGGASAAVAPNQDQPRTPNLAPGQAITLGEEEIADVSLATFYVFDKENNEAAKSGVQVAWRGCGGCRGCRGCGGCRACRGCRCGVGCGGCAVGGCCASWGACRWC</sequence>
<gene>
    <name evidence="2" type="ORF">SAMN05444169_6367</name>
</gene>
<reference evidence="2 3" key="1">
    <citation type="submission" date="2016-11" db="EMBL/GenBank/DDBJ databases">
        <authorList>
            <person name="Jaros S."/>
            <person name="Januszkiewicz K."/>
            <person name="Wedrychowicz H."/>
        </authorList>
    </citation>
    <scope>NUCLEOTIDE SEQUENCE [LARGE SCALE GENOMIC DNA]</scope>
    <source>
        <strain evidence="2 3">GAS242</strain>
    </source>
</reference>
<feature type="signal peptide" evidence="1">
    <location>
        <begin position="1"/>
        <end position="35"/>
    </location>
</feature>
<name>A0A1M5R667_9BRAD</name>
<evidence type="ECO:0000256" key="1">
    <source>
        <dbReference type="SAM" id="SignalP"/>
    </source>
</evidence>
<dbReference type="Proteomes" id="UP000190675">
    <property type="component" value="Chromosome I"/>
</dbReference>
<organism evidence="2 3">
    <name type="scientific">Bradyrhizobium erythrophlei</name>
    <dbReference type="NCBI Taxonomy" id="1437360"/>
    <lineage>
        <taxon>Bacteria</taxon>
        <taxon>Pseudomonadati</taxon>
        <taxon>Pseudomonadota</taxon>
        <taxon>Alphaproteobacteria</taxon>
        <taxon>Hyphomicrobiales</taxon>
        <taxon>Nitrobacteraceae</taxon>
        <taxon>Bradyrhizobium</taxon>
    </lineage>
</organism>
<dbReference type="AlphaFoldDB" id="A0A1M5R667"/>